<feature type="domain" description="Fumarylacetoacetase-like C-terminal" evidence="3">
    <location>
        <begin position="137"/>
        <end position="265"/>
    </location>
</feature>
<dbReference type="PANTHER" id="PTHR11820">
    <property type="entry name" value="ACYLPYRUVASE"/>
    <property type="match status" value="1"/>
</dbReference>
<organism evidence="4 5">
    <name type="scientific">Phialocephala subalpina</name>
    <dbReference type="NCBI Taxonomy" id="576137"/>
    <lineage>
        <taxon>Eukaryota</taxon>
        <taxon>Fungi</taxon>
        <taxon>Dikarya</taxon>
        <taxon>Ascomycota</taxon>
        <taxon>Pezizomycotina</taxon>
        <taxon>Leotiomycetes</taxon>
        <taxon>Helotiales</taxon>
        <taxon>Mollisiaceae</taxon>
        <taxon>Phialocephala</taxon>
        <taxon>Phialocephala fortinii species complex</taxon>
    </lineage>
</organism>
<dbReference type="GO" id="GO:0046872">
    <property type="term" value="F:metal ion binding"/>
    <property type="evidence" value="ECO:0007669"/>
    <property type="project" value="UniProtKB-KW"/>
</dbReference>
<dbReference type="Gene3D" id="3.90.850.10">
    <property type="entry name" value="Fumarylacetoacetase-like, C-terminal domain"/>
    <property type="match status" value="1"/>
</dbReference>
<feature type="domain" description="Fumarylacetoacetase-like C-terminal" evidence="3">
    <location>
        <begin position="46"/>
        <end position="97"/>
    </location>
</feature>
<gene>
    <name evidence="4" type="ORF">PAC_00179</name>
</gene>
<reference evidence="4 5" key="1">
    <citation type="submission" date="2016-03" db="EMBL/GenBank/DDBJ databases">
        <authorList>
            <person name="Ploux O."/>
        </authorList>
    </citation>
    <scope>NUCLEOTIDE SEQUENCE [LARGE SCALE GENOMIC DNA]</scope>
    <source>
        <strain evidence="4 5">UAMH 11012</strain>
    </source>
</reference>
<accession>A0A1L7WBZ9</accession>
<dbReference type="AlphaFoldDB" id="A0A1L7WBZ9"/>
<dbReference type="Pfam" id="PF01557">
    <property type="entry name" value="FAA_hydrolase"/>
    <property type="match status" value="2"/>
</dbReference>
<sequence>MVAPKFHRLIRFSDFAGINEDFRISDSKTANVSHILSLVPFGSFIHGIGLNYRRHAEEGGFAIPSHPVSFVKFLDSLANPYQDIPINAEAQGLDYEVRNTSFACCRRWLTLPGRACYCNWSRLPQHPRGFESYGLRLGYTVSNDISSRYWQNISEASYGKSFDKFAPLGPVLVSSHDIVDPGTLTLRTRVNGELRQESGTNDLIFSVPKIVRHLSRDKTLRKGTIILSGTPSGVGAFQRGGPKFLVDGDLVEIEIEGIGRIANRMVFDQQSISQER</sequence>
<dbReference type="InterPro" id="IPR011234">
    <property type="entry name" value="Fumarylacetoacetase-like_C"/>
</dbReference>
<dbReference type="InterPro" id="IPR036663">
    <property type="entry name" value="Fumarylacetoacetase_C_sf"/>
</dbReference>
<evidence type="ECO:0000313" key="4">
    <source>
        <dbReference type="EMBL" id="CZR50307.1"/>
    </source>
</evidence>
<evidence type="ECO:0000259" key="3">
    <source>
        <dbReference type="Pfam" id="PF01557"/>
    </source>
</evidence>
<proteinExistence type="inferred from homology"/>
<comment type="similarity">
    <text evidence="1">Belongs to the FAH family.</text>
</comment>
<evidence type="ECO:0000256" key="2">
    <source>
        <dbReference type="ARBA" id="ARBA00022723"/>
    </source>
</evidence>
<dbReference type="PANTHER" id="PTHR11820:SF112">
    <property type="entry name" value="FUMARYLACETOACETATE HYDROLASE FAMILY PROTEIN (AFU_ORTHOLOGUE AFUA_1G02370)-RELATED"/>
    <property type="match status" value="1"/>
</dbReference>
<dbReference type="Proteomes" id="UP000184330">
    <property type="component" value="Unassembled WGS sequence"/>
</dbReference>
<evidence type="ECO:0000313" key="5">
    <source>
        <dbReference type="Proteomes" id="UP000184330"/>
    </source>
</evidence>
<keyword evidence="2" id="KW-0479">Metal-binding</keyword>
<name>A0A1L7WBZ9_9HELO</name>
<dbReference type="GO" id="GO:0003824">
    <property type="term" value="F:catalytic activity"/>
    <property type="evidence" value="ECO:0007669"/>
    <property type="project" value="InterPro"/>
</dbReference>
<protein>
    <submittedName>
        <fullName evidence="4">Related to bifunctional 4-hydroxyphenylacetate degradation enzyme</fullName>
    </submittedName>
</protein>
<evidence type="ECO:0000256" key="1">
    <source>
        <dbReference type="ARBA" id="ARBA00010211"/>
    </source>
</evidence>
<dbReference type="EMBL" id="FJOG01000001">
    <property type="protein sequence ID" value="CZR50307.1"/>
    <property type="molecule type" value="Genomic_DNA"/>
</dbReference>
<keyword evidence="5" id="KW-1185">Reference proteome</keyword>
<dbReference type="SUPFAM" id="SSF56529">
    <property type="entry name" value="FAH"/>
    <property type="match status" value="2"/>
</dbReference>
<dbReference type="STRING" id="576137.A0A1L7WBZ9"/>
<dbReference type="OrthoDB" id="411064at2759"/>